<evidence type="ECO:0000313" key="3">
    <source>
        <dbReference type="Proteomes" id="UP000287166"/>
    </source>
</evidence>
<accession>A0A401GEF6</accession>
<gene>
    <name evidence="2" type="ORF">SCP_0302200</name>
</gene>
<organism evidence="2 3">
    <name type="scientific">Sparassis crispa</name>
    <dbReference type="NCBI Taxonomy" id="139825"/>
    <lineage>
        <taxon>Eukaryota</taxon>
        <taxon>Fungi</taxon>
        <taxon>Dikarya</taxon>
        <taxon>Basidiomycota</taxon>
        <taxon>Agaricomycotina</taxon>
        <taxon>Agaricomycetes</taxon>
        <taxon>Polyporales</taxon>
        <taxon>Sparassidaceae</taxon>
        <taxon>Sparassis</taxon>
    </lineage>
</organism>
<dbReference type="InParanoid" id="A0A401GEF6"/>
<protein>
    <submittedName>
        <fullName evidence="2">Uncharacterized protein</fullName>
    </submittedName>
</protein>
<feature type="compositionally biased region" description="Polar residues" evidence="1">
    <location>
        <begin position="21"/>
        <end position="34"/>
    </location>
</feature>
<name>A0A401GEF6_9APHY</name>
<dbReference type="Proteomes" id="UP000287166">
    <property type="component" value="Unassembled WGS sequence"/>
</dbReference>
<dbReference type="EMBL" id="BFAD01000003">
    <property type="protein sequence ID" value="GBE80505.1"/>
    <property type="molecule type" value="Genomic_DNA"/>
</dbReference>
<comment type="caution">
    <text evidence="2">The sequence shown here is derived from an EMBL/GenBank/DDBJ whole genome shotgun (WGS) entry which is preliminary data.</text>
</comment>
<dbReference type="RefSeq" id="XP_027611418.1">
    <property type="nucleotide sequence ID" value="XM_027755617.1"/>
</dbReference>
<evidence type="ECO:0000313" key="2">
    <source>
        <dbReference type="EMBL" id="GBE80505.1"/>
    </source>
</evidence>
<proteinExistence type="predicted"/>
<sequence>MTEPQCYRGDHLVGERVQDYTSQKYSARNRNESLGSGVGSNKRFLKSSRSVTGTPPRLPRLVVPHAICDQALGKRNLRDANELLFFGKLLDAAGPS</sequence>
<dbReference type="AlphaFoldDB" id="A0A401GEF6"/>
<keyword evidence="3" id="KW-1185">Reference proteome</keyword>
<feature type="region of interest" description="Disordered" evidence="1">
    <location>
        <begin position="21"/>
        <end position="57"/>
    </location>
</feature>
<reference evidence="2 3" key="1">
    <citation type="journal article" date="2018" name="Sci. Rep.">
        <title>Genome sequence of the cauliflower mushroom Sparassis crispa (Hanabiratake) and its association with beneficial usage.</title>
        <authorList>
            <person name="Kiyama R."/>
            <person name="Furutani Y."/>
            <person name="Kawaguchi K."/>
            <person name="Nakanishi T."/>
        </authorList>
    </citation>
    <scope>NUCLEOTIDE SEQUENCE [LARGE SCALE GENOMIC DNA]</scope>
</reference>
<dbReference type="GeneID" id="38777422"/>
<evidence type="ECO:0000256" key="1">
    <source>
        <dbReference type="SAM" id="MobiDB-lite"/>
    </source>
</evidence>